<protein>
    <submittedName>
        <fullName evidence="2">Uncharacterized protein</fullName>
    </submittedName>
</protein>
<organism evidence="2 3">
    <name type="scientific">Diaporthe eres</name>
    <name type="common">Phomopsis oblonga</name>
    <dbReference type="NCBI Taxonomy" id="83184"/>
    <lineage>
        <taxon>Eukaryota</taxon>
        <taxon>Fungi</taxon>
        <taxon>Dikarya</taxon>
        <taxon>Ascomycota</taxon>
        <taxon>Pezizomycotina</taxon>
        <taxon>Sordariomycetes</taxon>
        <taxon>Sordariomycetidae</taxon>
        <taxon>Diaporthales</taxon>
        <taxon>Diaporthaceae</taxon>
        <taxon>Diaporthe</taxon>
        <taxon>Diaporthe eres species complex</taxon>
    </lineage>
</organism>
<sequence length="321" mass="35008">MSAPLPDSGIDAHDAPPPYDAVSSPGAPADLPPEKAPLPDNGDDEVESALNSAAPPPPFTVTPGTLILEPGAVVIRGAVAGARPLYELSKPLNGHAMSVTLIEVPERRIVSYDDILSDAWEEDKLYRIYEHRDLANMDAQVAEVSAQKPRQFHGVRLKRGSSMGLTGAKESFEATWGDELNKKIIYHARRKKGVLEWRDATNRLVAIDDPSVDRGSQVESLNILVSLDKKNLDFMVALWMARIWHDTQARGEKEDKQVAKRRKSEQKQLDKEEGKPYGLVHDVKEALGIGYGVKGPSNGLYPGGMPGTNHSGRINWGGSKG</sequence>
<feature type="region of interest" description="Disordered" evidence="1">
    <location>
        <begin position="1"/>
        <end position="57"/>
    </location>
</feature>
<comment type="caution">
    <text evidence="2">The sequence shown here is derived from an EMBL/GenBank/DDBJ whole genome shotgun (WGS) entry which is preliminary data.</text>
</comment>
<reference evidence="2 3" key="1">
    <citation type="submission" date="2024-02" db="EMBL/GenBank/DDBJ databases">
        <title>De novo assembly and annotation of 12 fungi associated with fruit tree decline syndrome in Ontario, Canada.</title>
        <authorList>
            <person name="Sulman M."/>
            <person name="Ellouze W."/>
            <person name="Ilyukhin E."/>
        </authorList>
    </citation>
    <scope>NUCLEOTIDE SEQUENCE [LARGE SCALE GENOMIC DNA]</scope>
    <source>
        <strain evidence="2 3">M169</strain>
    </source>
</reference>
<evidence type="ECO:0000313" key="2">
    <source>
        <dbReference type="EMBL" id="KAK7735436.1"/>
    </source>
</evidence>
<dbReference type="Proteomes" id="UP001430848">
    <property type="component" value="Unassembled WGS sequence"/>
</dbReference>
<feature type="region of interest" description="Disordered" evidence="1">
    <location>
        <begin position="298"/>
        <end position="321"/>
    </location>
</feature>
<keyword evidence="3" id="KW-1185">Reference proteome</keyword>
<gene>
    <name evidence="2" type="ORF">SLS63_003906</name>
</gene>
<evidence type="ECO:0000313" key="3">
    <source>
        <dbReference type="Proteomes" id="UP001430848"/>
    </source>
</evidence>
<feature type="compositionally biased region" description="Basic and acidic residues" evidence="1">
    <location>
        <begin position="265"/>
        <end position="277"/>
    </location>
</feature>
<proteinExistence type="predicted"/>
<dbReference type="EMBL" id="JAKNSF020000013">
    <property type="protein sequence ID" value="KAK7735436.1"/>
    <property type="molecule type" value="Genomic_DNA"/>
</dbReference>
<evidence type="ECO:0000256" key="1">
    <source>
        <dbReference type="SAM" id="MobiDB-lite"/>
    </source>
</evidence>
<name>A0ABR1PFA5_DIAER</name>
<feature type="region of interest" description="Disordered" evidence="1">
    <location>
        <begin position="250"/>
        <end position="277"/>
    </location>
</feature>
<accession>A0ABR1PFA5</accession>